<dbReference type="AlphaFoldDB" id="A0A3N6ZQR7"/>
<name>A0A3N6ZQR7_9ACTN</name>
<reference evidence="2 3" key="1">
    <citation type="submission" date="2018-11" db="EMBL/GenBank/DDBJ databases">
        <authorList>
            <person name="Li F."/>
        </authorList>
    </citation>
    <scope>NUCLEOTIDE SEQUENCE [LARGE SCALE GENOMIC DNA]</scope>
    <source>
        <strain evidence="2 3">YS17T</strain>
    </source>
</reference>
<dbReference type="EMBL" id="RQJX01000003">
    <property type="protein sequence ID" value="RQN09407.1"/>
    <property type="molecule type" value="Genomic_DNA"/>
</dbReference>
<dbReference type="Pfam" id="PF04954">
    <property type="entry name" value="SIP"/>
    <property type="match status" value="1"/>
</dbReference>
<dbReference type="Gene3D" id="3.40.50.80">
    <property type="entry name" value="Nucleotide-binding domain of ferredoxin-NADP reductase (FNR) module"/>
    <property type="match status" value="1"/>
</dbReference>
<proteinExistence type="predicted"/>
<dbReference type="RefSeq" id="WP_124235861.1">
    <property type="nucleotide sequence ID" value="NZ_JBHUFI010000009.1"/>
</dbReference>
<dbReference type="InterPro" id="IPR039261">
    <property type="entry name" value="FNR_nucleotide-bd"/>
</dbReference>
<dbReference type="Pfam" id="PF08021">
    <property type="entry name" value="FAD_binding_9"/>
    <property type="match status" value="1"/>
</dbReference>
<dbReference type="PANTHER" id="PTHR30157">
    <property type="entry name" value="FERRIC REDUCTASE, NADPH-DEPENDENT"/>
    <property type="match status" value="1"/>
</dbReference>
<dbReference type="InterPro" id="IPR007037">
    <property type="entry name" value="SIP_rossman_dom"/>
</dbReference>
<dbReference type="PROSITE" id="PS51384">
    <property type="entry name" value="FAD_FR"/>
    <property type="match status" value="1"/>
</dbReference>
<dbReference type="SUPFAM" id="SSF63380">
    <property type="entry name" value="Riboflavin synthase domain-like"/>
    <property type="match status" value="1"/>
</dbReference>
<sequence>MARTRREAVGWSTVLRELRVVRVSDVSPAMRRVTLTGEQLAGFEVEGGQLPEFRSEGFDDHVKLLVPIEGSERPPLPVQGPDRLEWGAAGGRPVAKDYTPRRYDPATLELDLDFVRHGVGFASGWAERVRPGDPAWIVGPTRSLLLPQGQDWMLVAGDETALPAIGRLLEEWPEGWRGQVVVELTDPAHEQDLVPPPGVEIQWTVGPEAWIEAVRKLDWWPGEVFCWVAGETRTIRQVRDFLKNERDVARDCLDVTGYWRR</sequence>
<dbReference type="InterPro" id="IPR017938">
    <property type="entry name" value="Riboflavin_synthase-like_b-brl"/>
</dbReference>
<accession>A0A3N6ZQR7</accession>
<organism evidence="2 3">
    <name type="scientific">Aeromicrobium camelliae</name>
    <dbReference type="NCBI Taxonomy" id="1538144"/>
    <lineage>
        <taxon>Bacteria</taxon>
        <taxon>Bacillati</taxon>
        <taxon>Actinomycetota</taxon>
        <taxon>Actinomycetes</taxon>
        <taxon>Propionibacteriales</taxon>
        <taxon>Nocardioidaceae</taxon>
        <taxon>Aeromicrobium</taxon>
    </lineage>
</organism>
<dbReference type="GO" id="GO:0016491">
    <property type="term" value="F:oxidoreductase activity"/>
    <property type="evidence" value="ECO:0007669"/>
    <property type="project" value="InterPro"/>
</dbReference>
<dbReference type="InterPro" id="IPR017927">
    <property type="entry name" value="FAD-bd_FR_type"/>
</dbReference>
<dbReference type="CDD" id="cd06193">
    <property type="entry name" value="siderophore_interacting"/>
    <property type="match status" value="1"/>
</dbReference>
<dbReference type="InterPro" id="IPR013113">
    <property type="entry name" value="SIP_FAD-bd"/>
</dbReference>
<evidence type="ECO:0000313" key="3">
    <source>
        <dbReference type="Proteomes" id="UP000275225"/>
    </source>
</evidence>
<dbReference type="PANTHER" id="PTHR30157:SF0">
    <property type="entry name" value="NADPH-DEPENDENT FERRIC-CHELATE REDUCTASE"/>
    <property type="match status" value="1"/>
</dbReference>
<dbReference type="Gene3D" id="2.40.30.10">
    <property type="entry name" value="Translation factors"/>
    <property type="match status" value="1"/>
</dbReference>
<dbReference type="Proteomes" id="UP000275225">
    <property type="component" value="Unassembled WGS sequence"/>
</dbReference>
<comment type="caution">
    <text evidence="2">The sequence shown here is derived from an EMBL/GenBank/DDBJ whole genome shotgun (WGS) entry which is preliminary data.</text>
</comment>
<keyword evidence="3" id="KW-1185">Reference proteome</keyword>
<dbReference type="OrthoDB" id="9814826at2"/>
<evidence type="ECO:0000259" key="1">
    <source>
        <dbReference type="PROSITE" id="PS51384"/>
    </source>
</evidence>
<evidence type="ECO:0000313" key="2">
    <source>
        <dbReference type="EMBL" id="RQN09407.1"/>
    </source>
</evidence>
<gene>
    <name evidence="2" type="ORF">EHW97_03980</name>
</gene>
<dbReference type="InterPro" id="IPR039374">
    <property type="entry name" value="SIP_fam"/>
</dbReference>
<feature type="domain" description="FAD-binding FR-type" evidence="1">
    <location>
        <begin position="13"/>
        <end position="147"/>
    </location>
</feature>
<protein>
    <submittedName>
        <fullName evidence="2">Siderophore-interacting protein</fullName>
    </submittedName>
</protein>